<keyword evidence="8" id="KW-1278">Translocase</keyword>
<evidence type="ECO:0000256" key="3">
    <source>
        <dbReference type="ARBA" id="ARBA00022448"/>
    </source>
</evidence>
<dbReference type="Pfam" id="PF00005">
    <property type="entry name" value="ABC_tran"/>
    <property type="match status" value="1"/>
</dbReference>
<dbReference type="PANTHER" id="PTHR43297:SF14">
    <property type="entry name" value="ATPASE AAA-TYPE CORE DOMAIN-CONTAINING PROTEIN"/>
    <property type="match status" value="1"/>
</dbReference>
<feature type="domain" description="ABC transporter" evidence="11">
    <location>
        <begin position="1"/>
        <end position="236"/>
    </location>
</feature>
<feature type="region of interest" description="Disordered" evidence="10">
    <location>
        <begin position="238"/>
        <end position="257"/>
    </location>
</feature>
<evidence type="ECO:0000313" key="13">
    <source>
        <dbReference type="Proteomes" id="UP000037088"/>
    </source>
</evidence>
<dbReference type="PATRIC" id="fig|1560201.3.peg.2514"/>
<name>A0A0L7T2H2_9GAMM</name>
<dbReference type="SUPFAM" id="SSF52540">
    <property type="entry name" value="P-loop containing nucleoside triphosphate hydrolases"/>
    <property type="match status" value="1"/>
</dbReference>
<evidence type="ECO:0000313" key="12">
    <source>
        <dbReference type="EMBL" id="KOC89629.1"/>
    </source>
</evidence>
<sequence length="257" mass="27201">MSRYQKLHGVSFTLHRGECACLLGESGCGKSLTASAIVGALPAGASVAGGLQIAGQSVLNCPVGQRSVSTRAAMIFQDSASALNPLVSTGKQLQMVLRARQSLSRRAAQQAAAALLEEMGFSDSMKVMNSYPAELSGGQRQRVCIALAIASQSPLIVADEPTSALDVATQQTVVAAFQRLLQRPDAPALLFITHDIVLAAQLCRQALVMEQGCIVENSSLKQLLTRPQHPASQRLVTAARHAEQSLTRHQRPLQGIA</sequence>
<protein>
    <recommendedName>
        <fullName evidence="11">ABC transporter domain-containing protein</fullName>
    </recommendedName>
</protein>
<dbReference type="InterPro" id="IPR050388">
    <property type="entry name" value="ABC_Ni/Peptide_Import"/>
</dbReference>
<dbReference type="AlphaFoldDB" id="A0A0L7T2H2"/>
<evidence type="ECO:0000256" key="5">
    <source>
        <dbReference type="ARBA" id="ARBA00022519"/>
    </source>
</evidence>
<dbReference type="GO" id="GO:0005524">
    <property type="term" value="F:ATP binding"/>
    <property type="evidence" value="ECO:0007669"/>
    <property type="project" value="UniProtKB-KW"/>
</dbReference>
<keyword evidence="13" id="KW-1185">Reference proteome</keyword>
<dbReference type="GO" id="GO:0005886">
    <property type="term" value="C:plasma membrane"/>
    <property type="evidence" value="ECO:0007669"/>
    <property type="project" value="UniProtKB-SubCell"/>
</dbReference>
<keyword evidence="3" id="KW-0813">Transport</keyword>
<dbReference type="EMBL" id="JRXE01000015">
    <property type="protein sequence ID" value="KOC89629.1"/>
    <property type="molecule type" value="Genomic_DNA"/>
</dbReference>
<evidence type="ECO:0000256" key="2">
    <source>
        <dbReference type="ARBA" id="ARBA00006526"/>
    </source>
</evidence>
<evidence type="ECO:0000256" key="4">
    <source>
        <dbReference type="ARBA" id="ARBA00022475"/>
    </source>
</evidence>
<dbReference type="PROSITE" id="PS50893">
    <property type="entry name" value="ABC_TRANSPORTER_2"/>
    <property type="match status" value="1"/>
</dbReference>
<evidence type="ECO:0000256" key="9">
    <source>
        <dbReference type="ARBA" id="ARBA00023136"/>
    </source>
</evidence>
<evidence type="ECO:0000256" key="8">
    <source>
        <dbReference type="ARBA" id="ARBA00022967"/>
    </source>
</evidence>
<evidence type="ECO:0000256" key="6">
    <source>
        <dbReference type="ARBA" id="ARBA00022741"/>
    </source>
</evidence>
<dbReference type="SMART" id="SM00382">
    <property type="entry name" value="AAA"/>
    <property type="match status" value="1"/>
</dbReference>
<evidence type="ECO:0000256" key="10">
    <source>
        <dbReference type="SAM" id="MobiDB-lite"/>
    </source>
</evidence>
<dbReference type="InterPro" id="IPR003439">
    <property type="entry name" value="ABC_transporter-like_ATP-bd"/>
</dbReference>
<dbReference type="InterPro" id="IPR003593">
    <property type="entry name" value="AAA+_ATPase"/>
</dbReference>
<keyword evidence="6" id="KW-0547">Nucleotide-binding</keyword>
<dbReference type="PANTHER" id="PTHR43297">
    <property type="entry name" value="OLIGOPEPTIDE TRANSPORT ATP-BINDING PROTEIN APPD"/>
    <property type="match status" value="1"/>
</dbReference>
<gene>
    <name evidence="12" type="ORF">NG42_11825</name>
</gene>
<keyword evidence="7" id="KW-0067">ATP-binding</keyword>
<dbReference type="Gene3D" id="3.40.50.300">
    <property type="entry name" value="P-loop containing nucleotide triphosphate hydrolases"/>
    <property type="match status" value="1"/>
</dbReference>
<keyword evidence="4" id="KW-1003">Cell membrane</keyword>
<evidence type="ECO:0000259" key="11">
    <source>
        <dbReference type="PROSITE" id="PS50893"/>
    </source>
</evidence>
<dbReference type="InterPro" id="IPR017871">
    <property type="entry name" value="ABC_transporter-like_CS"/>
</dbReference>
<comment type="similarity">
    <text evidence="2">Belongs to the ABC transporter superfamily. Drug exporter-2 (TC 3.A.1.117) family.</text>
</comment>
<dbReference type="InterPro" id="IPR027417">
    <property type="entry name" value="P-loop_NTPase"/>
</dbReference>
<keyword evidence="9" id="KW-0472">Membrane</keyword>
<dbReference type="GO" id="GO:0016887">
    <property type="term" value="F:ATP hydrolysis activity"/>
    <property type="evidence" value="ECO:0007669"/>
    <property type="project" value="InterPro"/>
</dbReference>
<accession>A0A0L7T2H2</accession>
<keyword evidence="5" id="KW-0997">Cell inner membrane</keyword>
<dbReference type="Proteomes" id="UP000037088">
    <property type="component" value="Unassembled WGS sequence"/>
</dbReference>
<dbReference type="PROSITE" id="PS00211">
    <property type="entry name" value="ABC_TRANSPORTER_1"/>
    <property type="match status" value="1"/>
</dbReference>
<reference evidence="12 13" key="1">
    <citation type="journal article" date="2015" name="Int. J. Syst. Evol. Microbiol.">
        <title>Erwinia iniecta sp. nov., isolated from Russian wheat aphids (Diuraphis noxia).</title>
        <authorList>
            <person name="Campillo T."/>
            <person name="Luna E."/>
            <person name="Portier P."/>
            <person name="Fischer-Le Saux M."/>
            <person name="Lapitan N."/>
            <person name="Tisserat N.A."/>
            <person name="Leach J.E."/>
        </authorList>
    </citation>
    <scope>NUCLEOTIDE SEQUENCE [LARGE SCALE GENOMIC DNA]</scope>
    <source>
        <strain evidence="12 13">B120</strain>
    </source>
</reference>
<comment type="caution">
    <text evidence="12">The sequence shown here is derived from an EMBL/GenBank/DDBJ whole genome shotgun (WGS) entry which is preliminary data.</text>
</comment>
<organism evidence="12 13">
    <name type="scientific">Winslowiella iniecta</name>
    <dbReference type="NCBI Taxonomy" id="1560201"/>
    <lineage>
        <taxon>Bacteria</taxon>
        <taxon>Pseudomonadati</taxon>
        <taxon>Pseudomonadota</taxon>
        <taxon>Gammaproteobacteria</taxon>
        <taxon>Enterobacterales</taxon>
        <taxon>Erwiniaceae</taxon>
        <taxon>Winslowiella</taxon>
    </lineage>
</organism>
<comment type="subcellular location">
    <subcellularLocation>
        <location evidence="1">Cell inner membrane</location>
        <topology evidence="1">Peripheral membrane protein</topology>
    </subcellularLocation>
</comment>
<evidence type="ECO:0000256" key="1">
    <source>
        <dbReference type="ARBA" id="ARBA00004417"/>
    </source>
</evidence>
<evidence type="ECO:0000256" key="7">
    <source>
        <dbReference type="ARBA" id="ARBA00022840"/>
    </source>
</evidence>
<proteinExistence type="inferred from homology"/>